<dbReference type="Pfam" id="PF00078">
    <property type="entry name" value="RVT_1"/>
    <property type="match status" value="1"/>
</dbReference>
<dbReference type="Gene3D" id="3.60.10.10">
    <property type="entry name" value="Endonuclease/exonuclease/phosphatase"/>
    <property type="match status" value="1"/>
</dbReference>
<protein>
    <submittedName>
        <fullName evidence="2">LINE-1 reverse transcriptase-like</fullName>
    </submittedName>
</protein>
<dbReference type="Proteomes" id="UP000288805">
    <property type="component" value="Unassembled WGS sequence"/>
</dbReference>
<dbReference type="GO" id="GO:0003964">
    <property type="term" value="F:RNA-directed DNA polymerase activity"/>
    <property type="evidence" value="ECO:0007669"/>
    <property type="project" value="UniProtKB-KW"/>
</dbReference>
<dbReference type="InterPro" id="IPR036691">
    <property type="entry name" value="Endo/exonu/phosph_ase_sf"/>
</dbReference>
<dbReference type="SUPFAM" id="SSF56219">
    <property type="entry name" value="DNase I-like"/>
    <property type="match status" value="1"/>
</dbReference>
<comment type="caution">
    <text evidence="2">The sequence shown here is derived from an EMBL/GenBank/DDBJ whole genome shotgun (WGS) entry which is preliminary data.</text>
</comment>
<dbReference type="InterPro" id="IPR026960">
    <property type="entry name" value="RVT-Znf"/>
</dbReference>
<dbReference type="SUPFAM" id="SSF56672">
    <property type="entry name" value="DNA/RNA polymerases"/>
    <property type="match status" value="1"/>
</dbReference>
<dbReference type="Pfam" id="PF13966">
    <property type="entry name" value="zf-RVT"/>
    <property type="match status" value="1"/>
</dbReference>
<evidence type="ECO:0000259" key="1">
    <source>
        <dbReference type="PROSITE" id="PS50878"/>
    </source>
</evidence>
<organism evidence="2 3">
    <name type="scientific">Vitis vinifera</name>
    <name type="common">Grape</name>
    <dbReference type="NCBI Taxonomy" id="29760"/>
    <lineage>
        <taxon>Eukaryota</taxon>
        <taxon>Viridiplantae</taxon>
        <taxon>Streptophyta</taxon>
        <taxon>Embryophyta</taxon>
        <taxon>Tracheophyta</taxon>
        <taxon>Spermatophyta</taxon>
        <taxon>Magnoliopsida</taxon>
        <taxon>eudicotyledons</taxon>
        <taxon>Gunneridae</taxon>
        <taxon>Pentapetalae</taxon>
        <taxon>rosids</taxon>
        <taxon>Vitales</taxon>
        <taxon>Vitaceae</taxon>
        <taxon>Viteae</taxon>
        <taxon>Vitis</taxon>
    </lineage>
</organism>
<dbReference type="InterPro" id="IPR000477">
    <property type="entry name" value="RT_dom"/>
</dbReference>
<dbReference type="EMBL" id="QGNW01001591">
    <property type="protein sequence ID" value="RVW35867.1"/>
    <property type="molecule type" value="Genomic_DNA"/>
</dbReference>
<keyword evidence="2" id="KW-0808">Transferase</keyword>
<reference evidence="2 3" key="1">
    <citation type="journal article" date="2018" name="PLoS Genet.">
        <title>Population sequencing reveals clonal diversity and ancestral inbreeding in the grapevine cultivar Chardonnay.</title>
        <authorList>
            <person name="Roach M.J."/>
            <person name="Johnson D.L."/>
            <person name="Bohlmann J."/>
            <person name="van Vuuren H.J."/>
            <person name="Jones S.J."/>
            <person name="Pretorius I.S."/>
            <person name="Schmidt S.A."/>
            <person name="Borneman A.R."/>
        </authorList>
    </citation>
    <scope>NUCLEOTIDE SEQUENCE [LARGE SCALE GENOMIC DNA]</scope>
    <source>
        <strain evidence="3">cv. Chardonnay</strain>
        <tissue evidence="2">Leaf</tissue>
    </source>
</reference>
<dbReference type="PANTHER" id="PTHR46890">
    <property type="entry name" value="NON-LTR RETROLELEMENT REVERSE TRANSCRIPTASE-LIKE PROTEIN-RELATED"/>
    <property type="match status" value="1"/>
</dbReference>
<name>A0A438DK79_VITVI</name>
<keyword evidence="2" id="KW-0548">Nucleotidyltransferase</keyword>
<feature type="domain" description="Reverse transcriptase" evidence="1">
    <location>
        <begin position="794"/>
        <end position="1074"/>
    </location>
</feature>
<keyword evidence="2" id="KW-0695">RNA-directed DNA polymerase</keyword>
<dbReference type="InterPro" id="IPR043502">
    <property type="entry name" value="DNA/RNA_pol_sf"/>
</dbReference>
<sequence length="1365" mass="154379">MVAFSEGRGVSKGDWRGYCWKGWKTSAEECQARGALKFGKKDEENIGWSVVQMMPVALSKGDLGTSNSEKDGYRVKGKEKGKGVYAEAVRKETGELGEALWVHVGNRDLLRREEQLSCCLVGCFGDSVEVVPSLSLLKEWAYERWSLKGGVVDVLRREFFLQKWGPEVGCFRNGSHLKEVWVKVIGLPLHLWSREVFKSIGESCGGFIAVDEETAFFSELQWARILVVARSAWFKDERREVRDEGGGDTRASVSVREVQNFPSDLQSWGTGEQFVCGRRQREVAVAVVAGGPLSVSFEEAGWGGSPRPIFNKAGTGFLERPSSARAPSVPVEGVGGMDAELLAVEVEVAMELTLSRRRVTDEALMEEASRYYAVPISSSALELQESSSSSSLWGHAEAVGASEGVDYGAEGELGQFASSVGRNRAASAFGGWSEPSWDSVDAERGNELALVSVESDFMSPFEKRSVCHLEEGGSDEGWSSSSLARLVELVGWEEGVFSISCRFKNCVDGVVWVFTGVYGPVCSRDREDFWEELGSVKRLWSDPWCVGGDFNLVRFPEERSRGGILPRPVSDHFPVLLEGAGLKRGPSLFRFENMWLEEEGFKDKMKMWWGSLKYTGTSSYILDAKLRALKNILKIWNKEEFGLVETKKGEALIQVEYWDEKGKYAALNMEECEAKNGARESYKSWVMREEIFWRQKSRELWLKEGDNNTRFFHRMTNVHRMTNAHSRRNWMCKLKVNDNSEAEGLENLFLEEEVFAALTDLGKDKALRPDGFTMAFWLFGWDVVKVEIMGFFREFHERGRFVKSPNATFLVLVPKKGGAEDLKDFRPISLVGSLYKLLAKVLANRIKKVMGKVISEPQNAFVEGRQILDAVLIAYEIVDSRLKSNQGGVMCKLDIEKAYDHVCWKFLLAVLKKMGFGERWIKRIEWCISTVRYSVLINGSPSGFFQSSRGLRQGDPLSPYLFMIVMELFSCLMRRAISGGFLSGWRVRGRGGEGILISHLLFADDTLVFCEESQDQLMNLSLLLMWFEACSGLRVNLEKSELILMGKVNDIEDLALELGCKVGGLPSCYLGLPLGAPFKSEVVWDSVEERKVRLRLKKIQKDFLWGGALMNKALLGKWNWHFAIESEALWKQAISHKYGVEEGGWCTRAVSGRHGVGLWKVIRKDWLGMNNSLAYRVGNGRRVRFWKDKWCGDEHLCESFPSLFAISLTKDAWMVERFMLKIQAFRVQREDEDKVVWTTSKSGDFSVKLFYSIMEPGGFALFPCDSIWRAYVPPKVAFFAWEASWGKILTLEQLQRRWYSLANRCFLCLSEAEMVDHLLLHCVKTRALWNLLFSLFGVAWVLSGLVKETLLGWHGAFVGKTRKKL</sequence>
<evidence type="ECO:0000313" key="2">
    <source>
        <dbReference type="EMBL" id="RVW35867.1"/>
    </source>
</evidence>
<gene>
    <name evidence="2" type="primary">LIN1_284</name>
    <name evidence="2" type="ORF">CK203_084629</name>
</gene>
<dbReference type="PANTHER" id="PTHR46890:SF50">
    <property type="entry name" value="RNA-DIRECTED DNA POLYMERASE, EUKARYOTA, REVERSE TRANSCRIPTASE ZINC-BINDING DOMAIN PROTEIN-RELATED"/>
    <property type="match status" value="1"/>
</dbReference>
<evidence type="ECO:0000313" key="3">
    <source>
        <dbReference type="Proteomes" id="UP000288805"/>
    </source>
</evidence>
<dbReference type="PROSITE" id="PS50878">
    <property type="entry name" value="RT_POL"/>
    <property type="match status" value="1"/>
</dbReference>
<accession>A0A438DK79</accession>
<proteinExistence type="predicted"/>
<dbReference type="InterPro" id="IPR052343">
    <property type="entry name" value="Retrotransposon-Effector_Assoc"/>
</dbReference>
<dbReference type="CDD" id="cd01650">
    <property type="entry name" value="RT_nLTR_like"/>
    <property type="match status" value="1"/>
</dbReference>